<name>A0A0G1QRT2_9BACT</name>
<dbReference type="GO" id="GO:1990904">
    <property type="term" value="C:ribonucleoprotein complex"/>
    <property type="evidence" value="ECO:0007669"/>
    <property type="project" value="UniProtKB-KW"/>
</dbReference>
<keyword evidence="5 7" id="KW-0687">Ribonucleoprotein</keyword>
<gene>
    <name evidence="7" type="primary">rplT</name>
    <name evidence="9" type="ORF">UX31_C0039G0013</name>
</gene>
<keyword evidence="3 7" id="KW-0694">RNA-binding</keyword>
<dbReference type="Pfam" id="PF00453">
    <property type="entry name" value="Ribosomal_L20"/>
    <property type="match status" value="1"/>
</dbReference>
<protein>
    <recommendedName>
        <fullName evidence="6 7">Large ribosomal subunit protein bL20</fullName>
    </recommendedName>
</protein>
<dbReference type="SUPFAM" id="SSF74731">
    <property type="entry name" value="Ribosomal protein L20"/>
    <property type="match status" value="1"/>
</dbReference>
<dbReference type="InterPro" id="IPR035566">
    <property type="entry name" value="Ribosomal_protein_bL20_C"/>
</dbReference>
<evidence type="ECO:0000256" key="4">
    <source>
        <dbReference type="ARBA" id="ARBA00022980"/>
    </source>
</evidence>
<comment type="similarity">
    <text evidence="1 7 8">Belongs to the bacterial ribosomal protein bL20 family.</text>
</comment>
<evidence type="ECO:0000256" key="3">
    <source>
        <dbReference type="ARBA" id="ARBA00022884"/>
    </source>
</evidence>
<accession>A0A0G1QRT2</accession>
<evidence type="ECO:0000256" key="2">
    <source>
        <dbReference type="ARBA" id="ARBA00022730"/>
    </source>
</evidence>
<reference evidence="9 10" key="1">
    <citation type="journal article" date="2015" name="Nature">
        <title>rRNA introns, odd ribosomes, and small enigmatic genomes across a large radiation of phyla.</title>
        <authorList>
            <person name="Brown C.T."/>
            <person name="Hug L.A."/>
            <person name="Thomas B.C."/>
            <person name="Sharon I."/>
            <person name="Castelle C.J."/>
            <person name="Singh A."/>
            <person name="Wilkins M.J."/>
            <person name="Williams K.H."/>
            <person name="Banfield J.F."/>
        </authorList>
    </citation>
    <scope>NUCLEOTIDE SEQUENCE [LARGE SCALE GENOMIC DNA]</scope>
</reference>
<dbReference type="Gene3D" id="6.10.160.10">
    <property type="match status" value="1"/>
</dbReference>
<dbReference type="CDD" id="cd07026">
    <property type="entry name" value="Ribosomal_L20"/>
    <property type="match status" value="1"/>
</dbReference>
<dbReference type="HAMAP" id="MF_00382">
    <property type="entry name" value="Ribosomal_bL20"/>
    <property type="match status" value="1"/>
</dbReference>
<dbReference type="Gene3D" id="1.10.1900.20">
    <property type="entry name" value="Ribosomal protein L20"/>
    <property type="match status" value="1"/>
</dbReference>
<keyword evidence="4 7" id="KW-0689">Ribosomal protein</keyword>
<dbReference type="FunFam" id="1.10.1900.20:FF:000001">
    <property type="entry name" value="50S ribosomal protein L20"/>
    <property type="match status" value="1"/>
</dbReference>
<dbReference type="GO" id="GO:0019843">
    <property type="term" value="F:rRNA binding"/>
    <property type="evidence" value="ECO:0007669"/>
    <property type="project" value="UniProtKB-UniRule"/>
</dbReference>
<sequence length="120" mass="13991">MTRVKKGVNALKSRKNILRKVKGYRYGRSKKERQANEAIMHAGTYSFDHRKDKKGDFRRLWNVRLSAYLKQNGVSYSRFIPLLKKKNIALDRKMLATLAEKQPGILKKILETVSQSKEPE</sequence>
<dbReference type="EMBL" id="LCLS01000039">
    <property type="protein sequence ID" value="KKU20483.1"/>
    <property type="molecule type" value="Genomic_DNA"/>
</dbReference>
<proteinExistence type="inferred from homology"/>
<dbReference type="AlphaFoldDB" id="A0A0G1QRT2"/>
<evidence type="ECO:0000256" key="7">
    <source>
        <dbReference type="HAMAP-Rule" id="MF_00382"/>
    </source>
</evidence>
<dbReference type="GO" id="GO:0005840">
    <property type="term" value="C:ribosome"/>
    <property type="evidence" value="ECO:0007669"/>
    <property type="project" value="UniProtKB-KW"/>
</dbReference>
<evidence type="ECO:0000256" key="8">
    <source>
        <dbReference type="RuleBase" id="RU000560"/>
    </source>
</evidence>
<dbReference type="GO" id="GO:0000027">
    <property type="term" value="P:ribosomal large subunit assembly"/>
    <property type="evidence" value="ECO:0007669"/>
    <property type="project" value="UniProtKB-UniRule"/>
</dbReference>
<dbReference type="GO" id="GO:0006412">
    <property type="term" value="P:translation"/>
    <property type="evidence" value="ECO:0007669"/>
    <property type="project" value="InterPro"/>
</dbReference>
<organism evidence="9 10">
    <name type="scientific">Candidatus Nomurabacteria bacterium GW2011_GWA1_46_11</name>
    <dbReference type="NCBI Taxonomy" id="1618732"/>
    <lineage>
        <taxon>Bacteria</taxon>
        <taxon>Candidatus Nomuraibacteriota</taxon>
    </lineage>
</organism>
<evidence type="ECO:0000313" key="10">
    <source>
        <dbReference type="Proteomes" id="UP000034107"/>
    </source>
</evidence>
<evidence type="ECO:0000313" key="9">
    <source>
        <dbReference type="EMBL" id="KKU20483.1"/>
    </source>
</evidence>
<comment type="caution">
    <text evidence="9">The sequence shown here is derived from an EMBL/GenBank/DDBJ whole genome shotgun (WGS) entry which is preliminary data.</text>
</comment>
<dbReference type="PRINTS" id="PR00062">
    <property type="entry name" value="RIBOSOMALL20"/>
</dbReference>
<dbReference type="Proteomes" id="UP000034107">
    <property type="component" value="Unassembled WGS sequence"/>
</dbReference>
<keyword evidence="2 7" id="KW-0699">rRNA-binding</keyword>
<evidence type="ECO:0000256" key="6">
    <source>
        <dbReference type="ARBA" id="ARBA00035172"/>
    </source>
</evidence>
<comment type="function">
    <text evidence="7 8">Binds directly to 23S ribosomal RNA and is necessary for the in vitro assembly process of the 50S ribosomal subunit. It is not involved in the protein synthesizing functions of that subunit.</text>
</comment>
<dbReference type="PANTHER" id="PTHR10986">
    <property type="entry name" value="39S RIBOSOMAL PROTEIN L20"/>
    <property type="match status" value="1"/>
</dbReference>
<dbReference type="PATRIC" id="fig|1618732.3.peg.948"/>
<dbReference type="InterPro" id="IPR049946">
    <property type="entry name" value="RIBOSOMAL_L20_CS"/>
</dbReference>
<dbReference type="InterPro" id="IPR005813">
    <property type="entry name" value="Ribosomal_bL20"/>
</dbReference>
<dbReference type="NCBIfam" id="TIGR01032">
    <property type="entry name" value="rplT_bact"/>
    <property type="match status" value="1"/>
</dbReference>
<dbReference type="PROSITE" id="PS00937">
    <property type="entry name" value="RIBOSOMAL_L20"/>
    <property type="match status" value="1"/>
</dbReference>
<evidence type="ECO:0000256" key="5">
    <source>
        <dbReference type="ARBA" id="ARBA00023274"/>
    </source>
</evidence>
<dbReference type="GO" id="GO:0003735">
    <property type="term" value="F:structural constituent of ribosome"/>
    <property type="evidence" value="ECO:0007669"/>
    <property type="project" value="InterPro"/>
</dbReference>
<evidence type="ECO:0000256" key="1">
    <source>
        <dbReference type="ARBA" id="ARBA00007698"/>
    </source>
</evidence>